<dbReference type="SMART" id="SM00448">
    <property type="entry name" value="REC"/>
    <property type="match status" value="1"/>
</dbReference>
<dbReference type="CDD" id="cd00156">
    <property type="entry name" value="REC"/>
    <property type="match status" value="1"/>
</dbReference>
<feature type="modified residue" description="4-aspartylphosphate" evidence="2">
    <location>
        <position position="53"/>
    </location>
</feature>
<comment type="caution">
    <text evidence="4">The sequence shown here is derived from an EMBL/GenBank/DDBJ whole genome shotgun (WGS) entry which is preliminary data.</text>
</comment>
<dbReference type="Proteomes" id="UP000315400">
    <property type="component" value="Unassembled WGS sequence"/>
</dbReference>
<sequence>MSKHILIADDEPAVVEQVGELLEAHGYTYDEAGDLETTKAMLSKGTHAALILDMNMPLKPQGLHRHRNNGYNFLGQLRKEAATTELPVLVYTGQDGGEAKFQCGLLRVGGIERTYVAQKNSDDPYEELTRALRWLDETLNPAAPATPVGPSHPPFIDEPRRMIIGEEAITLCDVEVWTDHAQDDMREVMVALAQRTAGGRYRRIRGPKLNEMVDRDPTNQISKPIHQFRKRCSELMASQCSLACGKYDVICETTGGGYHLHDCIEVIVEEGQESLLDDDDDEPTGRDAVKEWILDQLAEEAAIYPKDVVAAFSGRRNRSSITRDLKVLRDDGVIGKGRKALIVLPCEPDDRR</sequence>
<organism evidence="4 5">
    <name type="scientific">Spiribacter salinus</name>
    <dbReference type="NCBI Taxonomy" id="1335746"/>
    <lineage>
        <taxon>Bacteria</taxon>
        <taxon>Pseudomonadati</taxon>
        <taxon>Pseudomonadota</taxon>
        <taxon>Gammaproteobacteria</taxon>
        <taxon>Chromatiales</taxon>
        <taxon>Ectothiorhodospiraceae</taxon>
        <taxon>Spiribacter</taxon>
    </lineage>
</organism>
<evidence type="ECO:0000256" key="2">
    <source>
        <dbReference type="PROSITE-ProRule" id="PRU00169"/>
    </source>
</evidence>
<accession>A0A540VT40</accession>
<dbReference type="InterPro" id="IPR011006">
    <property type="entry name" value="CheY-like_superfamily"/>
</dbReference>
<dbReference type="InterPro" id="IPR001789">
    <property type="entry name" value="Sig_transdc_resp-reg_receiver"/>
</dbReference>
<dbReference type="GO" id="GO:0000160">
    <property type="term" value="P:phosphorelay signal transduction system"/>
    <property type="evidence" value="ECO:0007669"/>
    <property type="project" value="InterPro"/>
</dbReference>
<evidence type="ECO:0000256" key="1">
    <source>
        <dbReference type="ARBA" id="ARBA00022553"/>
    </source>
</evidence>
<protein>
    <submittedName>
        <fullName evidence="4">Response regulator</fullName>
    </submittedName>
</protein>
<dbReference type="AlphaFoldDB" id="A0A540VT40"/>
<dbReference type="PROSITE" id="PS50110">
    <property type="entry name" value="RESPONSE_REGULATORY"/>
    <property type="match status" value="1"/>
</dbReference>
<dbReference type="SUPFAM" id="SSF52172">
    <property type="entry name" value="CheY-like"/>
    <property type="match status" value="1"/>
</dbReference>
<evidence type="ECO:0000313" key="4">
    <source>
        <dbReference type="EMBL" id="TQE99918.1"/>
    </source>
</evidence>
<dbReference type="Pfam" id="PF00072">
    <property type="entry name" value="Response_reg"/>
    <property type="match status" value="1"/>
</dbReference>
<dbReference type="PANTHER" id="PTHR44591">
    <property type="entry name" value="STRESS RESPONSE REGULATOR PROTEIN 1"/>
    <property type="match status" value="1"/>
</dbReference>
<dbReference type="Gene3D" id="3.40.50.2300">
    <property type="match status" value="1"/>
</dbReference>
<dbReference type="InterPro" id="IPR050595">
    <property type="entry name" value="Bact_response_regulator"/>
</dbReference>
<dbReference type="EMBL" id="VIFK01000032">
    <property type="protein sequence ID" value="TQE99918.1"/>
    <property type="molecule type" value="Genomic_DNA"/>
</dbReference>
<proteinExistence type="predicted"/>
<name>A0A540VT40_9GAMM</name>
<evidence type="ECO:0000313" key="5">
    <source>
        <dbReference type="Proteomes" id="UP000315400"/>
    </source>
</evidence>
<keyword evidence="1 2" id="KW-0597">Phosphoprotein</keyword>
<evidence type="ECO:0000259" key="3">
    <source>
        <dbReference type="PROSITE" id="PS50110"/>
    </source>
</evidence>
<gene>
    <name evidence="4" type="ORF">FKY71_06055</name>
</gene>
<reference evidence="4 5" key="1">
    <citation type="submission" date="2019-06" db="EMBL/GenBank/DDBJ databases">
        <title>Metagenome assembled Genome of Spiribacter salinus SL48-SHIP from the microbial mat of Salt Lake 48 (Novosibirsk region, Russia).</title>
        <authorList>
            <person name="Shipova A."/>
            <person name="Rozanov A.S."/>
            <person name="Bryanskaya A.V."/>
            <person name="Peltek S.E."/>
        </authorList>
    </citation>
    <scope>NUCLEOTIDE SEQUENCE [LARGE SCALE GENOMIC DNA]</scope>
    <source>
        <strain evidence="4">SL48-SHIP-2</strain>
    </source>
</reference>
<feature type="domain" description="Response regulatory" evidence="3">
    <location>
        <begin position="4"/>
        <end position="132"/>
    </location>
</feature>
<dbReference type="PANTHER" id="PTHR44591:SF3">
    <property type="entry name" value="RESPONSE REGULATORY DOMAIN-CONTAINING PROTEIN"/>
    <property type="match status" value="1"/>
</dbReference>